<feature type="transmembrane region" description="Helical" evidence="1">
    <location>
        <begin position="281"/>
        <end position="309"/>
    </location>
</feature>
<feature type="transmembrane region" description="Helical" evidence="1">
    <location>
        <begin position="21"/>
        <end position="42"/>
    </location>
</feature>
<accession>A0ABU9XLU7</accession>
<feature type="transmembrane region" description="Helical" evidence="1">
    <location>
        <begin position="154"/>
        <end position="182"/>
    </location>
</feature>
<dbReference type="RefSeq" id="WP_345826737.1">
    <property type="nucleotide sequence ID" value="NZ_JBDIML010000012.1"/>
</dbReference>
<name>A0ABU9XLU7_9BACI</name>
<feature type="transmembrane region" description="Helical" evidence="1">
    <location>
        <begin position="210"/>
        <end position="231"/>
    </location>
</feature>
<gene>
    <name evidence="2" type="ORF">ABC228_18935</name>
</gene>
<keyword evidence="1" id="KW-0472">Membrane</keyword>
<dbReference type="PANTHER" id="PTHR37305:SF1">
    <property type="entry name" value="MEMBRANE PROTEIN"/>
    <property type="match status" value="1"/>
</dbReference>
<dbReference type="PANTHER" id="PTHR37305">
    <property type="entry name" value="INTEGRAL MEMBRANE PROTEIN-RELATED"/>
    <property type="match status" value="1"/>
</dbReference>
<sequence length="317" mass="35727">MGNFLKLLYNEQIKLFVRKSTWIMYGILILLTIGIAALTLIFDKPTTSYDAENWKTELQAENAALEEQNKDGEFIESFNNSIIAKNEYYLDNDIKPEGYGALQFTMDNAPLLSLISLFTIIVAAGIVASEFRMGTVKLLLIRPISRSKILLSKYVSVIFFAFMTLIFLLVLSYIIGAIFFGFDGINPYLVMEKETGLDYVSILGETISSYGYGLVNLVMMATFAFMISSVFRNSSLAIGIAIFLMFAGNSIVGFFSNYSWVKYILFANTNLELYSNGNSHWIDGMSLGFSITILLIYYVIFLVLSWVFFTKRDVAGH</sequence>
<evidence type="ECO:0000256" key="1">
    <source>
        <dbReference type="SAM" id="Phobius"/>
    </source>
</evidence>
<keyword evidence="3" id="KW-1185">Reference proteome</keyword>
<keyword evidence="1" id="KW-0812">Transmembrane</keyword>
<evidence type="ECO:0000313" key="3">
    <source>
        <dbReference type="Proteomes" id="UP001444625"/>
    </source>
</evidence>
<feature type="transmembrane region" description="Helical" evidence="1">
    <location>
        <begin position="111"/>
        <end position="133"/>
    </location>
</feature>
<dbReference type="EMBL" id="JBDIML010000012">
    <property type="protein sequence ID" value="MEN2769243.1"/>
    <property type="molecule type" value="Genomic_DNA"/>
</dbReference>
<reference evidence="2 3" key="1">
    <citation type="submission" date="2024-05" db="EMBL/GenBank/DDBJ databases">
        <authorList>
            <person name="Haq I."/>
            <person name="Ullah Z."/>
            <person name="Ahmad R."/>
            <person name="Li M."/>
            <person name="Tong Y."/>
        </authorList>
    </citation>
    <scope>NUCLEOTIDE SEQUENCE [LARGE SCALE GENOMIC DNA]</scope>
    <source>
        <strain evidence="2 3">16A2E</strain>
    </source>
</reference>
<protein>
    <submittedName>
        <fullName evidence="2">DUF2705 family protein</fullName>
    </submittedName>
</protein>
<keyword evidence="1" id="KW-1133">Transmembrane helix</keyword>
<comment type="caution">
    <text evidence="2">The sequence shown here is derived from an EMBL/GenBank/DDBJ whole genome shotgun (WGS) entry which is preliminary data.</text>
</comment>
<evidence type="ECO:0000313" key="2">
    <source>
        <dbReference type="EMBL" id="MEN2769243.1"/>
    </source>
</evidence>
<feature type="transmembrane region" description="Helical" evidence="1">
    <location>
        <begin position="238"/>
        <end position="261"/>
    </location>
</feature>
<dbReference type="Pfam" id="PF12679">
    <property type="entry name" value="ABC2_membrane_2"/>
    <property type="match status" value="1"/>
</dbReference>
<proteinExistence type="predicted"/>
<dbReference type="Proteomes" id="UP001444625">
    <property type="component" value="Unassembled WGS sequence"/>
</dbReference>
<organism evidence="2 3">
    <name type="scientific">Ornithinibacillus xuwenensis</name>
    <dbReference type="NCBI Taxonomy" id="3144668"/>
    <lineage>
        <taxon>Bacteria</taxon>
        <taxon>Bacillati</taxon>
        <taxon>Bacillota</taxon>
        <taxon>Bacilli</taxon>
        <taxon>Bacillales</taxon>
        <taxon>Bacillaceae</taxon>
        <taxon>Ornithinibacillus</taxon>
    </lineage>
</organism>